<keyword evidence="2" id="KW-1185">Reference proteome</keyword>
<accession>A0ABD3D4L6</accession>
<reference evidence="2" key="1">
    <citation type="journal article" date="2024" name="IScience">
        <title>Strigolactones Initiate the Formation of Haustorium-like Structures in Castilleja.</title>
        <authorList>
            <person name="Buerger M."/>
            <person name="Peterson D."/>
            <person name="Chory J."/>
        </authorList>
    </citation>
    <scope>NUCLEOTIDE SEQUENCE [LARGE SCALE GENOMIC DNA]</scope>
</reference>
<comment type="caution">
    <text evidence="1">The sequence shown here is derived from an EMBL/GenBank/DDBJ whole genome shotgun (WGS) entry which is preliminary data.</text>
</comment>
<dbReference type="AlphaFoldDB" id="A0ABD3D4L6"/>
<protein>
    <submittedName>
        <fullName evidence="1">Uncharacterized protein</fullName>
    </submittedName>
</protein>
<name>A0ABD3D4L6_9LAMI</name>
<proteinExistence type="predicted"/>
<sequence length="67" mass="7721">MMSELSTHITPRTLVPFSKMRNSNFCFVETMASHLVYPPENQALHQLLCRGKRVNFLGTRQPFSKVP</sequence>
<dbReference type="EMBL" id="JAVIJP010000026">
    <property type="protein sequence ID" value="KAL3637220.1"/>
    <property type="molecule type" value="Genomic_DNA"/>
</dbReference>
<evidence type="ECO:0000313" key="1">
    <source>
        <dbReference type="EMBL" id="KAL3637220.1"/>
    </source>
</evidence>
<organism evidence="1 2">
    <name type="scientific">Castilleja foliolosa</name>
    <dbReference type="NCBI Taxonomy" id="1961234"/>
    <lineage>
        <taxon>Eukaryota</taxon>
        <taxon>Viridiplantae</taxon>
        <taxon>Streptophyta</taxon>
        <taxon>Embryophyta</taxon>
        <taxon>Tracheophyta</taxon>
        <taxon>Spermatophyta</taxon>
        <taxon>Magnoliopsida</taxon>
        <taxon>eudicotyledons</taxon>
        <taxon>Gunneridae</taxon>
        <taxon>Pentapetalae</taxon>
        <taxon>asterids</taxon>
        <taxon>lamiids</taxon>
        <taxon>Lamiales</taxon>
        <taxon>Orobanchaceae</taxon>
        <taxon>Pedicularideae</taxon>
        <taxon>Castillejinae</taxon>
        <taxon>Castilleja</taxon>
    </lineage>
</organism>
<gene>
    <name evidence="1" type="ORF">CASFOL_019519</name>
</gene>
<evidence type="ECO:0000313" key="2">
    <source>
        <dbReference type="Proteomes" id="UP001632038"/>
    </source>
</evidence>
<dbReference type="Proteomes" id="UP001632038">
    <property type="component" value="Unassembled WGS sequence"/>
</dbReference>